<evidence type="ECO:0000313" key="9">
    <source>
        <dbReference type="EMBL" id="RBO79547.1"/>
    </source>
</evidence>
<dbReference type="AlphaFoldDB" id="A0A366CUX7"/>
<evidence type="ECO:0000256" key="3">
    <source>
        <dbReference type="ARBA" id="ARBA00023002"/>
    </source>
</evidence>
<dbReference type="GO" id="GO:0016491">
    <property type="term" value="F:oxidoreductase activity"/>
    <property type="evidence" value="ECO:0007669"/>
    <property type="project" value="UniProtKB-KW"/>
</dbReference>
<keyword evidence="9" id="KW-0413">Isomerase</keyword>
<keyword evidence="7" id="KW-1133">Transmembrane helix</keyword>
<dbReference type="PANTHER" id="PTHR13887">
    <property type="entry name" value="GLUTATHIONE S-TRANSFERASE KAPPA"/>
    <property type="match status" value="1"/>
</dbReference>
<dbReference type="Proteomes" id="UP000252586">
    <property type="component" value="Unassembled WGS sequence"/>
</dbReference>
<proteinExistence type="inferred from homology"/>
<keyword evidence="10" id="KW-1185">Reference proteome</keyword>
<dbReference type="STRING" id="1210090.GCA_001613185_07019"/>
<evidence type="ECO:0000313" key="10">
    <source>
        <dbReference type="Proteomes" id="UP000252586"/>
    </source>
</evidence>
<evidence type="ECO:0000256" key="4">
    <source>
        <dbReference type="ARBA" id="ARBA00023157"/>
    </source>
</evidence>
<protein>
    <submittedName>
        <fullName evidence="9">Protein-disulfide isomerase</fullName>
    </submittedName>
</protein>
<evidence type="ECO:0000256" key="1">
    <source>
        <dbReference type="ARBA" id="ARBA00005791"/>
    </source>
</evidence>
<keyword evidence="4" id="KW-1015">Disulfide bond</keyword>
<keyword evidence="2" id="KW-0732">Signal</keyword>
<reference evidence="9 10" key="1">
    <citation type="submission" date="2018-06" db="EMBL/GenBank/DDBJ databases">
        <title>Genomic Encyclopedia of Type Strains, Phase IV (KMG-IV): sequencing the most valuable type-strain genomes for metagenomic binning, comparative biology and taxonomic classification.</title>
        <authorList>
            <person name="Goeker M."/>
        </authorList>
    </citation>
    <scope>NUCLEOTIDE SEQUENCE [LARGE SCALE GENOMIC DNA]</scope>
    <source>
        <strain evidence="9 10">DSM 44599</strain>
    </source>
</reference>
<comment type="caution">
    <text evidence="9">The sequence shown here is derived from an EMBL/GenBank/DDBJ whole genome shotgun (WGS) entry which is preliminary data.</text>
</comment>
<organism evidence="9 10">
    <name type="scientific">Nocardia puris</name>
    <dbReference type="NCBI Taxonomy" id="208602"/>
    <lineage>
        <taxon>Bacteria</taxon>
        <taxon>Bacillati</taxon>
        <taxon>Actinomycetota</taxon>
        <taxon>Actinomycetes</taxon>
        <taxon>Mycobacteriales</taxon>
        <taxon>Nocardiaceae</taxon>
        <taxon>Nocardia</taxon>
    </lineage>
</organism>
<dbReference type="SUPFAM" id="SSF52833">
    <property type="entry name" value="Thioredoxin-like"/>
    <property type="match status" value="1"/>
</dbReference>
<feature type="transmembrane region" description="Helical" evidence="7">
    <location>
        <begin position="30"/>
        <end position="50"/>
    </location>
</feature>
<evidence type="ECO:0000256" key="7">
    <source>
        <dbReference type="SAM" id="Phobius"/>
    </source>
</evidence>
<dbReference type="InterPro" id="IPR013766">
    <property type="entry name" value="Thioredoxin_domain"/>
</dbReference>
<dbReference type="Pfam" id="PF13462">
    <property type="entry name" value="Thioredoxin_4"/>
    <property type="match status" value="1"/>
</dbReference>
<comment type="similarity">
    <text evidence="1">Belongs to the thioredoxin family. DsbA subfamily.</text>
</comment>
<keyword evidence="3" id="KW-0560">Oxidoreductase</keyword>
<dbReference type="PANTHER" id="PTHR13887:SF14">
    <property type="entry name" value="DISULFIDE BOND FORMATION PROTEIN D"/>
    <property type="match status" value="1"/>
</dbReference>
<evidence type="ECO:0000256" key="2">
    <source>
        <dbReference type="ARBA" id="ARBA00022729"/>
    </source>
</evidence>
<gene>
    <name evidence="9" type="ORF">DFR74_13712</name>
</gene>
<name>A0A366CUX7_9NOCA</name>
<feature type="region of interest" description="Disordered" evidence="6">
    <location>
        <begin position="1"/>
        <end position="24"/>
    </location>
</feature>
<sequence length="242" mass="26527">MPQRQSKAGEAQRMNTSTPDKRASRRTRNLMISAVIVAVFVAVAAVIVAINSGSEKDQPDAGADIQSVLVRDNSHRVGPVGDGKVTLVEFLDFECEACGAAFPFVEQLRETYSGRVTFVVRYFPIPSHFNAERAARAVEAAAGQGAFEAMYKKMYETQPEWAEQRVPKDDVFRGFASELGLNMTQWDTAYSDPATLQRIKDDVADGRTLGVQGTPTFFLDGVKLQPRSAEDFIEAIDAALAK</sequence>
<dbReference type="InterPro" id="IPR036249">
    <property type="entry name" value="Thioredoxin-like_sf"/>
</dbReference>
<dbReference type="PROSITE" id="PS51352">
    <property type="entry name" value="THIOREDOXIN_2"/>
    <property type="match status" value="1"/>
</dbReference>
<keyword evidence="5" id="KW-0676">Redox-active center</keyword>
<accession>A0A366CUX7</accession>
<evidence type="ECO:0000256" key="5">
    <source>
        <dbReference type="ARBA" id="ARBA00023284"/>
    </source>
</evidence>
<keyword evidence="7" id="KW-0472">Membrane</keyword>
<keyword evidence="7" id="KW-0812">Transmembrane</keyword>
<dbReference type="GO" id="GO:0016853">
    <property type="term" value="F:isomerase activity"/>
    <property type="evidence" value="ECO:0007669"/>
    <property type="project" value="UniProtKB-KW"/>
</dbReference>
<dbReference type="EMBL" id="QNRE01000037">
    <property type="protein sequence ID" value="RBO79547.1"/>
    <property type="molecule type" value="Genomic_DNA"/>
</dbReference>
<dbReference type="InterPro" id="IPR012336">
    <property type="entry name" value="Thioredoxin-like_fold"/>
</dbReference>
<evidence type="ECO:0000256" key="6">
    <source>
        <dbReference type="SAM" id="MobiDB-lite"/>
    </source>
</evidence>
<evidence type="ECO:0000259" key="8">
    <source>
        <dbReference type="PROSITE" id="PS51352"/>
    </source>
</evidence>
<dbReference type="Gene3D" id="3.40.30.10">
    <property type="entry name" value="Glutaredoxin"/>
    <property type="match status" value="1"/>
</dbReference>
<feature type="domain" description="Thioredoxin" evidence="8">
    <location>
        <begin position="52"/>
        <end position="241"/>
    </location>
</feature>